<feature type="domain" description="AB hydrolase-1" evidence="1">
    <location>
        <begin position="71"/>
        <end position="274"/>
    </location>
</feature>
<evidence type="ECO:0000313" key="2">
    <source>
        <dbReference type="EMBL" id="RVW90618.1"/>
    </source>
</evidence>
<proteinExistence type="predicted"/>
<dbReference type="SUPFAM" id="SSF53474">
    <property type="entry name" value="alpha/beta-Hydrolases"/>
    <property type="match status" value="1"/>
</dbReference>
<dbReference type="PANTHER" id="PTHR47832">
    <property type="entry name" value="DNA PHOTOLYASE"/>
    <property type="match status" value="1"/>
</dbReference>
<dbReference type="Proteomes" id="UP000288805">
    <property type="component" value="Unassembled WGS sequence"/>
</dbReference>
<evidence type="ECO:0000313" key="3">
    <source>
        <dbReference type="Proteomes" id="UP000288805"/>
    </source>
</evidence>
<evidence type="ECO:0000259" key="1">
    <source>
        <dbReference type="Pfam" id="PF12697"/>
    </source>
</evidence>
<comment type="caution">
    <text evidence="2">The sequence shown here is derived from an EMBL/GenBank/DDBJ whole genome shotgun (WGS) entry which is preliminary data.</text>
</comment>
<name>A0A438I1L7_VITVI</name>
<dbReference type="EMBL" id="QGNW01000153">
    <property type="protein sequence ID" value="RVW90618.1"/>
    <property type="molecule type" value="Genomic_DNA"/>
</dbReference>
<dbReference type="Gene3D" id="3.40.50.1820">
    <property type="entry name" value="alpha/beta hydrolase"/>
    <property type="match status" value="1"/>
</dbReference>
<accession>A0A438I1L7</accession>
<sequence length="292" mass="32329">MVESQLAQTKRKLGWLRLGPAHFPQNRGPGPALARNRCLNCQKLKPTWSYFAVLAGCFLSYTVVGHEGPAVLLVHGFGAFFEHYRDNIHPVADSGKRVWAITLLGFGKSEKPNVFYSELMWAELLRDFIIQVVGEPVHLVGNSIGGYFISIVAGLWPALAKSVILINSAGNVIPGYSSVPSSKERRTSGAAWLGARLLLPFLRLRLPSIVKNCYPAKMARADDWLLNEMLRSGVKDPISDSESKLAMLREHFAGIVIKELSAGHCPHDELPEEVNYIICDWIATIESKLLLV</sequence>
<dbReference type="AlphaFoldDB" id="A0A438I1L7"/>
<dbReference type="InterPro" id="IPR029058">
    <property type="entry name" value="AB_hydrolase_fold"/>
</dbReference>
<protein>
    <recommendedName>
        <fullName evidence="1">AB hydrolase-1 domain-containing protein</fullName>
    </recommendedName>
</protein>
<reference evidence="2 3" key="1">
    <citation type="journal article" date="2018" name="PLoS Genet.">
        <title>Population sequencing reveals clonal diversity and ancestral inbreeding in the grapevine cultivar Chardonnay.</title>
        <authorList>
            <person name="Roach M.J."/>
            <person name="Johnson D.L."/>
            <person name="Bohlmann J."/>
            <person name="van Vuuren H.J."/>
            <person name="Jones S.J."/>
            <person name="Pretorius I.S."/>
            <person name="Schmidt S.A."/>
            <person name="Borneman A.R."/>
        </authorList>
    </citation>
    <scope>NUCLEOTIDE SEQUENCE [LARGE SCALE GENOMIC DNA]</scope>
    <source>
        <strain evidence="3">cv. Chardonnay</strain>
        <tissue evidence="2">Leaf</tissue>
    </source>
</reference>
<gene>
    <name evidence="2" type="ORF">CK203_038793</name>
</gene>
<organism evidence="2 3">
    <name type="scientific">Vitis vinifera</name>
    <name type="common">Grape</name>
    <dbReference type="NCBI Taxonomy" id="29760"/>
    <lineage>
        <taxon>Eukaryota</taxon>
        <taxon>Viridiplantae</taxon>
        <taxon>Streptophyta</taxon>
        <taxon>Embryophyta</taxon>
        <taxon>Tracheophyta</taxon>
        <taxon>Spermatophyta</taxon>
        <taxon>Magnoliopsida</taxon>
        <taxon>eudicotyledons</taxon>
        <taxon>Gunneridae</taxon>
        <taxon>Pentapetalae</taxon>
        <taxon>rosids</taxon>
        <taxon>Vitales</taxon>
        <taxon>Vitaceae</taxon>
        <taxon>Viteae</taxon>
        <taxon>Vitis</taxon>
    </lineage>
</organism>
<dbReference type="PANTHER" id="PTHR47832:SF1">
    <property type="entry name" value="DNA PHOTOLYASE"/>
    <property type="match status" value="1"/>
</dbReference>
<dbReference type="InterPro" id="IPR000073">
    <property type="entry name" value="AB_hydrolase_1"/>
</dbReference>
<dbReference type="Pfam" id="PF12697">
    <property type="entry name" value="Abhydrolase_6"/>
    <property type="match status" value="1"/>
</dbReference>